<proteinExistence type="predicted"/>
<evidence type="ECO:0000313" key="1">
    <source>
        <dbReference type="EMBL" id="SUD68631.1"/>
    </source>
</evidence>
<dbReference type="Gene3D" id="2.60.120.10">
    <property type="entry name" value="Jelly Rolls"/>
    <property type="match status" value="1"/>
</dbReference>
<dbReference type="SUPFAM" id="SSF51182">
    <property type="entry name" value="RmlC-like cupins"/>
    <property type="match status" value="1"/>
</dbReference>
<name>A0A379KKT2_PSEPU</name>
<reference evidence="1 2" key="1">
    <citation type="submission" date="2018-06" db="EMBL/GenBank/DDBJ databases">
        <authorList>
            <consortium name="Pathogen Informatics"/>
            <person name="Doyle S."/>
        </authorList>
    </citation>
    <scope>NUCLEOTIDE SEQUENCE [LARGE SCALE GENOMIC DNA]</scope>
    <source>
        <strain evidence="1 2">NCTC7914</strain>
    </source>
</reference>
<dbReference type="AlphaFoldDB" id="A0A379KKT2"/>
<dbReference type="InterPro" id="IPR011051">
    <property type="entry name" value="RmlC_Cupin_sf"/>
</dbReference>
<accession>A0A379KKT2</accession>
<gene>
    <name evidence="1" type="ORF">NCTC7914_02770</name>
</gene>
<protein>
    <submittedName>
        <fullName evidence="1">AraC family transcriptional regulator</fullName>
    </submittedName>
</protein>
<dbReference type="InterPro" id="IPR014710">
    <property type="entry name" value="RmlC-like_jellyroll"/>
</dbReference>
<evidence type="ECO:0000313" key="2">
    <source>
        <dbReference type="Proteomes" id="UP000254602"/>
    </source>
</evidence>
<organism evidence="1 2">
    <name type="scientific">Pseudomonas putida</name>
    <name type="common">Arthrobacter siderocapsulatus</name>
    <dbReference type="NCBI Taxonomy" id="303"/>
    <lineage>
        <taxon>Bacteria</taxon>
        <taxon>Pseudomonadati</taxon>
        <taxon>Pseudomonadota</taxon>
        <taxon>Gammaproteobacteria</taxon>
        <taxon>Pseudomonadales</taxon>
        <taxon>Pseudomonadaceae</taxon>
        <taxon>Pseudomonas</taxon>
    </lineage>
</organism>
<sequence>MTAGPILSLRHYRDDVIAHSHDHPQLVFGLRGRLDFEVQGHGARIDRQGLIVVPAGAHHTCGSDAGSHCLVLDVPSDDWLDEQLGEHANASRRLLDRSAALGLDPRQQQLVDWLAASPVDDPLIARQGAGLFG</sequence>
<dbReference type="EMBL" id="UGUY01000001">
    <property type="protein sequence ID" value="SUD68631.1"/>
    <property type="molecule type" value="Genomic_DNA"/>
</dbReference>
<dbReference type="Proteomes" id="UP000254602">
    <property type="component" value="Unassembled WGS sequence"/>
</dbReference>